<dbReference type="PANTHER" id="PTHR46386">
    <property type="entry name" value="NUCLEAR BODY PROTEIN SP140"/>
    <property type="match status" value="1"/>
</dbReference>
<evidence type="ECO:0000256" key="5">
    <source>
        <dbReference type="PROSITE-ProRule" id="PRU00146"/>
    </source>
</evidence>
<dbReference type="STRING" id="299467.A0A443S629"/>
<dbReference type="InterPro" id="IPR019786">
    <property type="entry name" value="Zinc_finger_PHD-type_CS"/>
</dbReference>
<dbReference type="AlphaFoldDB" id="A0A443S629"/>
<evidence type="ECO:0000313" key="8">
    <source>
        <dbReference type="EMBL" id="RWS22875.1"/>
    </source>
</evidence>
<protein>
    <submittedName>
        <fullName evidence="8">E3 ubiquitin-protein ligase TRIM33-like isoform X2</fullName>
    </submittedName>
</protein>
<name>A0A443S629_9ACAR</name>
<dbReference type="SUPFAM" id="SSF57903">
    <property type="entry name" value="FYVE/PHD zinc finger"/>
    <property type="match status" value="1"/>
</dbReference>
<dbReference type="Gene3D" id="3.30.40.10">
    <property type="entry name" value="Zinc/RING finger domain, C3HC4 (zinc finger)"/>
    <property type="match status" value="1"/>
</dbReference>
<dbReference type="InterPro" id="IPR043563">
    <property type="entry name" value="Sp110/Sp140/Sp140L-like"/>
</dbReference>
<dbReference type="PROSITE" id="PS50016">
    <property type="entry name" value="ZF_PHD_2"/>
    <property type="match status" value="1"/>
</dbReference>
<sequence>ISNLLQKQCFNPNSHEEFDLKLTPSMAVFRLENLIKTAWTISSSKGGQNSATSTDGNVGVGSERIAQKRNSDEVEIINSVPAKRPPQQSPLAACKQCVDNVTFTQCTTSASLSYTASLPQTVPNNYPLHSNIAMAPNSAAAYPVMFAGSQPLIPHINQIQSSGASNTSNSRSMCPPIVSLQPPRYSTIHTAVPNQCSQTLLPRATVPQAVHNSQPTLMPNIYITNGIFEPYQQQTRSQVNFQPQPNIQSQSMQMNSRRDNRVNSIRTTPVGSELTHQQPPSQSSIQLNVMQHRTIASNLPPQIPQKPVPETNMIQPKTVPVVPVTQRSQMPQVSISKQKIVDQKIAQKQNMQLVTLLPPSSEKENIDARKCSQNSVPGENGTNTASQLHDLLSKNSKNNDNNCQIYPPVANGQQSQATVSFNLQFVLVVNFVFNQSTIGLFQGRQTTASTEPAAAGVDGSVIAPVKSKTHTRIQSPPSPPVTEKPAETQSNVTSSVDTENGSVTSSTANGTKTMISKRKAEVTTEVVSTTENGYKITFTPSTNGLSSDTETLQESNIDADDDDDAENDIFCAVCKDGGELFMCETCPRSFHMNCHIPILRTMPNAAWTCQLCNTIPADIHRSIGPNASQVNQVACQRILLEMYCLKESEAMRKETTRNNLKTVKDNLENKSNYTEQDFIRDINTLFRGFYSEQKVHNEQYESAIVLEKKFKELVESYLPQHKSMVKMKIWEIGSNSRLKKPRN</sequence>
<dbReference type="PROSITE" id="PS01359">
    <property type="entry name" value="ZF_PHD_1"/>
    <property type="match status" value="1"/>
</dbReference>
<proteinExistence type="predicted"/>
<evidence type="ECO:0000256" key="4">
    <source>
        <dbReference type="ARBA" id="ARBA00023117"/>
    </source>
</evidence>
<dbReference type="VEuPathDB" id="VectorBase:LDEU009165"/>
<evidence type="ECO:0000256" key="1">
    <source>
        <dbReference type="ARBA" id="ARBA00022723"/>
    </source>
</evidence>
<keyword evidence="1" id="KW-0479">Metal-binding</keyword>
<dbReference type="GO" id="GO:0008270">
    <property type="term" value="F:zinc ion binding"/>
    <property type="evidence" value="ECO:0007669"/>
    <property type="project" value="UniProtKB-KW"/>
</dbReference>
<dbReference type="GO" id="GO:0005634">
    <property type="term" value="C:nucleus"/>
    <property type="evidence" value="ECO:0007669"/>
    <property type="project" value="TreeGrafter"/>
</dbReference>
<comment type="caution">
    <text evidence="8">The sequence shown here is derived from an EMBL/GenBank/DDBJ whole genome shotgun (WGS) entry which is preliminary data.</text>
</comment>
<evidence type="ECO:0000256" key="3">
    <source>
        <dbReference type="ARBA" id="ARBA00022833"/>
    </source>
</evidence>
<evidence type="ECO:0000256" key="2">
    <source>
        <dbReference type="ARBA" id="ARBA00022771"/>
    </source>
</evidence>
<feature type="compositionally biased region" description="Polar residues" evidence="6">
    <location>
        <begin position="487"/>
        <end position="514"/>
    </location>
</feature>
<evidence type="ECO:0000256" key="6">
    <source>
        <dbReference type="SAM" id="MobiDB-lite"/>
    </source>
</evidence>
<evidence type="ECO:0000259" key="7">
    <source>
        <dbReference type="PROSITE" id="PS50016"/>
    </source>
</evidence>
<organism evidence="8 9">
    <name type="scientific">Leptotrombidium deliense</name>
    <dbReference type="NCBI Taxonomy" id="299467"/>
    <lineage>
        <taxon>Eukaryota</taxon>
        <taxon>Metazoa</taxon>
        <taxon>Ecdysozoa</taxon>
        <taxon>Arthropoda</taxon>
        <taxon>Chelicerata</taxon>
        <taxon>Arachnida</taxon>
        <taxon>Acari</taxon>
        <taxon>Acariformes</taxon>
        <taxon>Trombidiformes</taxon>
        <taxon>Prostigmata</taxon>
        <taxon>Anystina</taxon>
        <taxon>Parasitengona</taxon>
        <taxon>Trombiculoidea</taxon>
        <taxon>Trombiculidae</taxon>
        <taxon>Leptotrombidium</taxon>
    </lineage>
</organism>
<dbReference type="InterPro" id="IPR019787">
    <property type="entry name" value="Znf_PHD-finger"/>
</dbReference>
<dbReference type="SMART" id="SM00249">
    <property type="entry name" value="PHD"/>
    <property type="match status" value="1"/>
</dbReference>
<keyword evidence="2 5" id="KW-0863">Zinc-finger</keyword>
<keyword evidence="4" id="KW-0103">Bromodomain</keyword>
<feature type="non-terminal residue" evidence="8">
    <location>
        <position position="1"/>
    </location>
</feature>
<dbReference type="SUPFAM" id="SSF47370">
    <property type="entry name" value="Bromodomain"/>
    <property type="match status" value="1"/>
</dbReference>
<dbReference type="Proteomes" id="UP000288716">
    <property type="component" value="Unassembled WGS sequence"/>
</dbReference>
<keyword evidence="9" id="KW-1185">Reference proteome</keyword>
<dbReference type="PANTHER" id="PTHR46386:SF11">
    <property type="entry name" value="AUTOIMMUNE REGULATOR"/>
    <property type="match status" value="1"/>
</dbReference>
<dbReference type="InterPro" id="IPR011011">
    <property type="entry name" value="Znf_FYVE_PHD"/>
</dbReference>
<dbReference type="CDD" id="cd15541">
    <property type="entry name" value="PHD_TIF1_like"/>
    <property type="match status" value="1"/>
</dbReference>
<gene>
    <name evidence="8" type="ORF">B4U80_13474</name>
</gene>
<keyword evidence="3" id="KW-0862">Zinc</keyword>
<dbReference type="OrthoDB" id="6433955at2759"/>
<dbReference type="InterPro" id="IPR036427">
    <property type="entry name" value="Bromodomain-like_sf"/>
</dbReference>
<dbReference type="InterPro" id="IPR001965">
    <property type="entry name" value="Znf_PHD"/>
</dbReference>
<accession>A0A443S629</accession>
<dbReference type="EMBL" id="NCKV01007673">
    <property type="protein sequence ID" value="RWS22875.1"/>
    <property type="molecule type" value="Genomic_DNA"/>
</dbReference>
<evidence type="ECO:0000313" key="9">
    <source>
        <dbReference type="Proteomes" id="UP000288716"/>
    </source>
</evidence>
<dbReference type="Pfam" id="PF00628">
    <property type="entry name" value="PHD"/>
    <property type="match status" value="1"/>
</dbReference>
<feature type="region of interest" description="Disordered" evidence="6">
    <location>
        <begin position="465"/>
        <end position="518"/>
    </location>
</feature>
<feature type="domain" description="PHD-type" evidence="7">
    <location>
        <begin position="568"/>
        <end position="615"/>
    </location>
</feature>
<dbReference type="InterPro" id="IPR013083">
    <property type="entry name" value="Znf_RING/FYVE/PHD"/>
</dbReference>
<dbReference type="GO" id="GO:0000981">
    <property type="term" value="F:DNA-binding transcription factor activity, RNA polymerase II-specific"/>
    <property type="evidence" value="ECO:0007669"/>
    <property type="project" value="TreeGrafter"/>
</dbReference>
<reference evidence="8 9" key="1">
    <citation type="journal article" date="2018" name="Gigascience">
        <title>Genomes of trombidid mites reveal novel predicted allergens and laterally-transferred genes associated with secondary metabolism.</title>
        <authorList>
            <person name="Dong X."/>
            <person name="Chaisiri K."/>
            <person name="Xia D."/>
            <person name="Armstrong S.D."/>
            <person name="Fang Y."/>
            <person name="Donnelly M.J."/>
            <person name="Kadowaki T."/>
            <person name="McGarry J.W."/>
            <person name="Darby A.C."/>
            <person name="Makepeace B.L."/>
        </authorList>
    </citation>
    <scope>NUCLEOTIDE SEQUENCE [LARGE SCALE GENOMIC DNA]</scope>
    <source>
        <strain evidence="8">UoL-UT</strain>
    </source>
</reference>